<evidence type="ECO:0000256" key="4">
    <source>
        <dbReference type="ARBA" id="ARBA00022917"/>
    </source>
</evidence>
<dbReference type="InterPro" id="IPR008532">
    <property type="entry name" value="NFACT_RNA-bd"/>
</dbReference>
<protein>
    <recommendedName>
        <fullName evidence="5">Rqc2 homolog RqcH</fullName>
        <shortName evidence="5">RqcH</shortName>
    </recommendedName>
</protein>
<keyword evidence="3 5" id="KW-0694">RNA-binding</keyword>
<comment type="caution">
    <text evidence="7">The sequence shown here is derived from an EMBL/GenBank/DDBJ whole genome shotgun (WGS) entry which is preliminary data.</text>
</comment>
<dbReference type="Gene3D" id="3.40.970.40">
    <property type="entry name" value="fibrinogen binding protein from staphylococcus aureus domain like"/>
    <property type="match status" value="1"/>
</dbReference>
<name>A0A3D9SF89_9BACL</name>
<dbReference type="Gene3D" id="2.30.310.10">
    <property type="entry name" value="ibrinogen binding protein from staphylococcus aureus domain"/>
    <property type="match status" value="1"/>
</dbReference>
<reference evidence="7 8" key="1">
    <citation type="submission" date="2018-08" db="EMBL/GenBank/DDBJ databases">
        <title>Genomic Encyclopedia of Type Strains, Phase III (KMG-III): the genomes of soil and plant-associated and newly described type strains.</title>
        <authorList>
            <person name="Whitman W."/>
        </authorList>
    </citation>
    <scope>NUCLEOTIDE SEQUENCE [LARGE SCALE GENOMIC DNA]</scope>
    <source>
        <strain evidence="7 8">CGMCC 1.10966</strain>
    </source>
</reference>
<dbReference type="GO" id="GO:1990112">
    <property type="term" value="C:RQC complex"/>
    <property type="evidence" value="ECO:0007669"/>
    <property type="project" value="TreeGrafter"/>
</dbReference>
<dbReference type="OrthoDB" id="9766163at2"/>
<evidence type="ECO:0000256" key="3">
    <source>
        <dbReference type="ARBA" id="ARBA00022884"/>
    </source>
</evidence>
<sequence>MALDGIVTRAITHELEACVGARIYKIHQPGPHDLVIQIRGGGVQGKLLISANPTYPRMHLTEQSFINPLEAPMFCMLLRKHCEGAVIEAVRQVGNERIIHLDVRQRDELGDMSFKRIIIELMGKHSNIILVDAATEMIHDGIHHVTPMISSYRVIMPGTTYVAPPEQGKDDPLAIEDEATFTVALKQTADALINPPIPDEDSIHFGTVPRAADPASIAPGQLLVAAFSGLSPLLAKEIAHRSAASAASGADDSQLLNGADHIESNAARMWPAFRDMMEQFRSNRYEPQLVTTSPSGKASFSVTALTHLAGDVTTFETVSQCLEAFYGDKAERDIVKQRVSDLIKFLQNERNKNAKKLDKLEETLQEAEGADKLRSLGELVTMNLHAIQRGDDVVETIDYYDDEQPIIQIPLDPQLTPSQNAQRYFKKYTKFRNSLTIVAEQMERTTEEMTYLESLLQQLESASLSDIDEIRDELVEQGYMRSREKRGAKKRKPKQPALLCYTSSEGIPIFVGKNNTQNDFLTNKASAPNDTWLHTKDIPGSHVVIRGTTFGDETLEEAAMLAAHYSQAKSSSLVPVDYTLIRHVKKPSGAKPGYVIYDNQKTLFITPDEQRIKGLPSVIKQ</sequence>
<evidence type="ECO:0000256" key="2">
    <source>
        <dbReference type="ARBA" id="ARBA00022730"/>
    </source>
</evidence>
<dbReference type="PANTHER" id="PTHR15239">
    <property type="entry name" value="NUCLEAR EXPORT MEDIATOR FACTOR NEMF"/>
    <property type="match status" value="1"/>
</dbReference>
<evidence type="ECO:0000256" key="1">
    <source>
        <dbReference type="ARBA" id="ARBA00022555"/>
    </source>
</evidence>
<organism evidence="7 8">
    <name type="scientific">Paenibacillus taihuensis</name>
    <dbReference type="NCBI Taxonomy" id="1156355"/>
    <lineage>
        <taxon>Bacteria</taxon>
        <taxon>Bacillati</taxon>
        <taxon>Bacillota</taxon>
        <taxon>Bacilli</taxon>
        <taxon>Bacillales</taxon>
        <taxon>Paenibacillaceae</taxon>
        <taxon>Paenibacillus</taxon>
    </lineage>
</organism>
<dbReference type="EMBL" id="QTTN01000008">
    <property type="protein sequence ID" value="REE88641.1"/>
    <property type="molecule type" value="Genomic_DNA"/>
</dbReference>
<dbReference type="GO" id="GO:0043023">
    <property type="term" value="F:ribosomal large subunit binding"/>
    <property type="evidence" value="ECO:0007669"/>
    <property type="project" value="UniProtKB-UniRule"/>
</dbReference>
<evidence type="ECO:0000256" key="5">
    <source>
        <dbReference type="HAMAP-Rule" id="MF_00844"/>
    </source>
</evidence>
<keyword evidence="5" id="KW-0175">Coiled coil</keyword>
<dbReference type="GO" id="GO:0072344">
    <property type="term" value="P:rescue of stalled ribosome"/>
    <property type="evidence" value="ECO:0007669"/>
    <property type="project" value="UniProtKB-UniRule"/>
</dbReference>
<dbReference type="GO" id="GO:0000049">
    <property type="term" value="F:tRNA binding"/>
    <property type="evidence" value="ECO:0007669"/>
    <property type="project" value="UniProtKB-UniRule"/>
</dbReference>
<comment type="similarity">
    <text evidence="5">Belongs to the NEMF family.</text>
</comment>
<evidence type="ECO:0000259" key="6">
    <source>
        <dbReference type="Pfam" id="PF05670"/>
    </source>
</evidence>
<evidence type="ECO:0000313" key="7">
    <source>
        <dbReference type="EMBL" id="REE88641.1"/>
    </source>
</evidence>
<dbReference type="Pfam" id="PF05670">
    <property type="entry name" value="NFACT-R_1"/>
    <property type="match status" value="1"/>
</dbReference>
<keyword evidence="8" id="KW-1185">Reference proteome</keyword>
<keyword evidence="2 5" id="KW-0699">rRNA-binding</keyword>
<comment type="function">
    <text evidence="5">Key component of the ribosome quality control system (RQC), a ribosome-associated complex that mediates the extraction of incompletely synthesized nascent chains from stalled ribosomes and their subsequent degradation. RqcH recruits Ala-charged tRNA, and with RqcP directs the elongation of stalled nascent chains on 50S ribosomal subunits, leading to non-templated C-terminal alanine extensions (Ala tail). The Ala tail promotes nascent chain degradation. May add between 1 and at least 8 Ala residues. Binds to stalled 50S ribosomal subunits.</text>
</comment>
<dbReference type="AlphaFoldDB" id="A0A3D9SF89"/>
<gene>
    <name evidence="5" type="primary">rqcH</name>
    <name evidence="7" type="ORF">A8990_108137</name>
</gene>
<keyword evidence="4 5" id="KW-0648">Protein biosynthesis</keyword>
<comment type="subunit">
    <text evidence="5">Associates with stalled 50S ribosomal subunits. Binds to RqcP.</text>
</comment>
<dbReference type="RefSeq" id="WP_116188739.1">
    <property type="nucleotide sequence ID" value="NZ_QTTN01000008.1"/>
</dbReference>
<keyword evidence="1 5" id="KW-0820">tRNA-binding</keyword>
<dbReference type="Proteomes" id="UP000256304">
    <property type="component" value="Unassembled WGS sequence"/>
</dbReference>
<dbReference type="InterPro" id="IPR051608">
    <property type="entry name" value="RQC_Subunit_NEMF"/>
</dbReference>
<dbReference type="InterPro" id="IPR043682">
    <property type="entry name" value="RqcH_bacterial"/>
</dbReference>
<dbReference type="FunFam" id="2.30.310.10:FF:000004">
    <property type="entry name" value="Fibronectin-binding protein A"/>
    <property type="match status" value="1"/>
</dbReference>
<dbReference type="HAMAP" id="MF_00844_B">
    <property type="entry name" value="RqcH_B"/>
    <property type="match status" value="1"/>
</dbReference>
<dbReference type="GO" id="GO:0019843">
    <property type="term" value="F:rRNA binding"/>
    <property type="evidence" value="ECO:0007669"/>
    <property type="project" value="UniProtKB-UniRule"/>
</dbReference>
<dbReference type="Pfam" id="PF05833">
    <property type="entry name" value="NFACT_N"/>
    <property type="match status" value="2"/>
</dbReference>
<feature type="coiled-coil region" evidence="5">
    <location>
        <begin position="343"/>
        <end position="370"/>
    </location>
</feature>
<proteinExistence type="inferred from homology"/>
<feature type="domain" description="NFACT RNA-binding" evidence="6">
    <location>
        <begin position="500"/>
        <end position="589"/>
    </location>
</feature>
<accession>A0A3D9SF89</accession>
<evidence type="ECO:0000313" key="8">
    <source>
        <dbReference type="Proteomes" id="UP000256304"/>
    </source>
</evidence>
<dbReference type="PANTHER" id="PTHR15239:SF6">
    <property type="entry name" value="RIBOSOME QUALITY CONTROL COMPLEX SUBUNIT NEMF"/>
    <property type="match status" value="1"/>
</dbReference>